<name>A0A7W6ERE6_9BACT</name>
<gene>
    <name evidence="1" type="ORF">FHS57_003619</name>
</gene>
<dbReference type="RefSeq" id="WP_183976025.1">
    <property type="nucleotide sequence ID" value="NZ_JACIBY010000007.1"/>
</dbReference>
<proteinExistence type="predicted"/>
<dbReference type="AlphaFoldDB" id="A0A7W6ERE6"/>
<comment type="caution">
    <text evidence="1">The sequence shown here is derived from an EMBL/GenBank/DDBJ whole genome shotgun (WGS) entry which is preliminary data.</text>
</comment>
<dbReference type="EMBL" id="JACIBY010000007">
    <property type="protein sequence ID" value="MBB3839610.1"/>
    <property type="molecule type" value="Genomic_DNA"/>
</dbReference>
<dbReference type="Proteomes" id="UP000541352">
    <property type="component" value="Unassembled WGS sequence"/>
</dbReference>
<evidence type="ECO:0000313" key="2">
    <source>
        <dbReference type="Proteomes" id="UP000541352"/>
    </source>
</evidence>
<sequence>MEVTYTDFVFQTDSEIVQNEFKKENYLIEYNNEALEKKLCVIYFSSNNIYYPNTEENFKRKIVEQNFYEMYQTRINSAYKHIFVRDIYKQWYIEGINSRICTPELLFEFLQKETQGYAIITIGSSAGGYAAVLYGSLLSAERVFSFNGQFEIKSLLKTSNKQTDPLLFRNSESALACYFDLKNFIKEAHVIYYFSSMGSEWDNLQYEHIKDTQSVKPILFKTAHHGVPFVKSALPIVINFESKDLDNLVGKKLNPLWFSIRMAGLKKTFSSIYVKLIKKRKWL</sequence>
<evidence type="ECO:0000313" key="1">
    <source>
        <dbReference type="EMBL" id="MBB3839610.1"/>
    </source>
</evidence>
<evidence type="ECO:0008006" key="3">
    <source>
        <dbReference type="Google" id="ProtNLM"/>
    </source>
</evidence>
<accession>A0A7W6ERE6</accession>
<protein>
    <recommendedName>
        <fullName evidence="3">Alpha/beta hydrolase</fullName>
    </recommendedName>
</protein>
<reference evidence="1 2" key="1">
    <citation type="submission" date="2020-08" db="EMBL/GenBank/DDBJ databases">
        <title>Genomic Encyclopedia of Type Strains, Phase IV (KMG-IV): sequencing the most valuable type-strain genomes for metagenomic binning, comparative biology and taxonomic classification.</title>
        <authorList>
            <person name="Goeker M."/>
        </authorList>
    </citation>
    <scope>NUCLEOTIDE SEQUENCE [LARGE SCALE GENOMIC DNA]</scope>
    <source>
        <strain evidence="1 2">DSM 17976</strain>
    </source>
</reference>
<organism evidence="1 2">
    <name type="scientific">Runella defluvii</name>
    <dbReference type="NCBI Taxonomy" id="370973"/>
    <lineage>
        <taxon>Bacteria</taxon>
        <taxon>Pseudomonadati</taxon>
        <taxon>Bacteroidota</taxon>
        <taxon>Cytophagia</taxon>
        <taxon>Cytophagales</taxon>
        <taxon>Spirosomataceae</taxon>
        <taxon>Runella</taxon>
    </lineage>
</organism>
<keyword evidence="2" id="KW-1185">Reference proteome</keyword>